<comment type="similarity">
    <text evidence="1">Belongs to the ROK (NagC/XylR) family.</text>
</comment>
<dbReference type="PANTHER" id="PTHR18964">
    <property type="entry name" value="ROK (REPRESSOR, ORF, KINASE) FAMILY"/>
    <property type="match status" value="1"/>
</dbReference>
<sequence length="323" mass="34564">MELEYVVGIDVGGTNTVFGIVDARGTIIGSDSIKTRAYGTEVKDYLDALAISITQLIETYNVKGKIRGVGIGAPNGNYYTGRIEFAANLPWKHSIAICKELEQRIGIPVLLTNDAKATAIGEMTYGAAKGMKNFMLITLGTGIGSGIVVNSKVVYGHDGLAGELGHFVIRRNGRPCGCGRKGCLETYCSANGLARTARELLETRSDSSLLRNTAIEEITSQTVCQAALAGDKLAKEVFDITGRILGETLADFVTFSSPEAIILFGGLAQAGDLLMRPVKKAFNENLMRVYKNTKLLFSQLSGADAAILGASALGWEVTRKQRE</sequence>
<comment type="caution">
    <text evidence="2">The sequence shown here is derived from an EMBL/GenBank/DDBJ whole genome shotgun (WGS) entry which is preliminary data.</text>
</comment>
<gene>
    <name evidence="2" type="ORF">Tsumi_11280</name>
</gene>
<organism evidence="2 3">
    <name type="scientific">Porphyromonas miyakawae</name>
    <dbReference type="NCBI Taxonomy" id="3137470"/>
    <lineage>
        <taxon>Bacteria</taxon>
        <taxon>Pseudomonadati</taxon>
        <taxon>Bacteroidota</taxon>
        <taxon>Bacteroidia</taxon>
        <taxon>Bacteroidales</taxon>
        <taxon>Porphyromonadaceae</taxon>
        <taxon>Porphyromonas</taxon>
    </lineage>
</organism>
<dbReference type="EMBL" id="BAAFSF010000004">
    <property type="protein sequence ID" value="GAB1252022.1"/>
    <property type="molecule type" value="Genomic_DNA"/>
</dbReference>
<evidence type="ECO:0000256" key="1">
    <source>
        <dbReference type="ARBA" id="ARBA00006479"/>
    </source>
</evidence>
<dbReference type="InterPro" id="IPR000600">
    <property type="entry name" value="ROK"/>
</dbReference>
<dbReference type="InterPro" id="IPR049874">
    <property type="entry name" value="ROK_cs"/>
</dbReference>
<keyword evidence="3" id="KW-1185">Reference proteome</keyword>
<dbReference type="InterPro" id="IPR043129">
    <property type="entry name" value="ATPase_NBD"/>
</dbReference>
<dbReference type="Pfam" id="PF00480">
    <property type="entry name" value="ROK"/>
    <property type="match status" value="1"/>
</dbReference>
<dbReference type="PROSITE" id="PS01125">
    <property type="entry name" value="ROK"/>
    <property type="match status" value="1"/>
</dbReference>
<reference evidence="2 3" key="1">
    <citation type="journal article" date="2025" name="Int. J. Syst. Evol. Microbiol.">
        <title>Desulfovibrio falkowii sp. nov., Porphyromonas miyakawae sp. nov., Mediterraneibacter flintii sp. nov. and Owariibacterium komagatae gen. nov., sp. nov., isolated from human faeces.</title>
        <authorList>
            <person name="Hamaguchi T."/>
            <person name="Ohara M."/>
            <person name="Hisatomi A."/>
            <person name="Sekiguchi K."/>
            <person name="Takeda J.I."/>
            <person name="Ueyama J."/>
            <person name="Ito M."/>
            <person name="Nishiwaki H."/>
            <person name="Ogi T."/>
            <person name="Hirayama M."/>
            <person name="Ohkuma M."/>
            <person name="Sakamoto M."/>
            <person name="Ohno K."/>
        </authorList>
    </citation>
    <scope>NUCLEOTIDE SEQUENCE [LARGE SCALE GENOMIC DNA]</scope>
    <source>
        <strain evidence="2 3">13CB11C</strain>
    </source>
</reference>
<evidence type="ECO:0000313" key="2">
    <source>
        <dbReference type="EMBL" id="GAB1252022.1"/>
    </source>
</evidence>
<protein>
    <submittedName>
        <fullName evidence="2">ROK family protein</fullName>
    </submittedName>
</protein>
<dbReference type="Proteomes" id="UP001628220">
    <property type="component" value="Unassembled WGS sequence"/>
</dbReference>
<dbReference type="RefSeq" id="WP_411915793.1">
    <property type="nucleotide sequence ID" value="NZ_BAAFSF010000004.1"/>
</dbReference>
<proteinExistence type="inferred from homology"/>
<dbReference type="Gene3D" id="3.30.420.40">
    <property type="match status" value="2"/>
</dbReference>
<dbReference type="PANTHER" id="PTHR18964:SF149">
    <property type="entry name" value="BIFUNCTIONAL UDP-N-ACETYLGLUCOSAMINE 2-EPIMERASE_N-ACETYLMANNOSAMINE KINASE"/>
    <property type="match status" value="1"/>
</dbReference>
<dbReference type="SUPFAM" id="SSF53067">
    <property type="entry name" value="Actin-like ATPase domain"/>
    <property type="match status" value="1"/>
</dbReference>
<accession>A0ABQ0E2S2</accession>
<evidence type="ECO:0000313" key="3">
    <source>
        <dbReference type="Proteomes" id="UP001628220"/>
    </source>
</evidence>
<name>A0ABQ0E2S2_9PORP</name>